<accession>A0A4Y8RH61</accession>
<feature type="region of interest" description="Disordered" evidence="1">
    <location>
        <begin position="1"/>
        <end position="26"/>
    </location>
</feature>
<reference evidence="2 3" key="1">
    <citation type="submission" date="2019-03" db="EMBL/GenBank/DDBJ databases">
        <title>Jiella endophytica sp. nov., a novel endophytic bacterium isolated from root of Ficus microcarpa Linn. f.</title>
        <authorList>
            <person name="Tuo L."/>
        </authorList>
    </citation>
    <scope>NUCLEOTIDE SEQUENCE [LARGE SCALE GENOMIC DNA]</scope>
    <source>
        <strain evidence="2 3">CBS5Q-3</strain>
    </source>
</reference>
<keyword evidence="3" id="KW-1185">Reference proteome</keyword>
<evidence type="ECO:0000313" key="3">
    <source>
        <dbReference type="Proteomes" id="UP000298179"/>
    </source>
</evidence>
<dbReference type="AlphaFoldDB" id="A0A4Y8RH61"/>
<sequence>MKAMKTSGRTHGVLLQGPGKASQYGKKVSVPGMGYVRVVSDNTFTSAKTAAASRLKVAIATTGEPKVVE</sequence>
<organism evidence="2 3">
    <name type="scientific">Jiella endophytica</name>
    <dbReference type="NCBI Taxonomy" id="2558362"/>
    <lineage>
        <taxon>Bacteria</taxon>
        <taxon>Pseudomonadati</taxon>
        <taxon>Pseudomonadota</taxon>
        <taxon>Alphaproteobacteria</taxon>
        <taxon>Hyphomicrobiales</taxon>
        <taxon>Aurantimonadaceae</taxon>
        <taxon>Jiella</taxon>
    </lineage>
</organism>
<gene>
    <name evidence="2" type="ORF">E3C22_15165</name>
</gene>
<name>A0A4Y8RH61_9HYPH</name>
<evidence type="ECO:0000256" key="1">
    <source>
        <dbReference type="SAM" id="MobiDB-lite"/>
    </source>
</evidence>
<comment type="caution">
    <text evidence="2">The sequence shown here is derived from an EMBL/GenBank/DDBJ whole genome shotgun (WGS) entry which is preliminary data.</text>
</comment>
<dbReference type="EMBL" id="SOZD01000004">
    <property type="protein sequence ID" value="TFF21988.1"/>
    <property type="molecule type" value="Genomic_DNA"/>
</dbReference>
<dbReference type="Proteomes" id="UP000298179">
    <property type="component" value="Unassembled WGS sequence"/>
</dbReference>
<protein>
    <submittedName>
        <fullName evidence="2">Uncharacterized protein</fullName>
    </submittedName>
</protein>
<evidence type="ECO:0000313" key="2">
    <source>
        <dbReference type="EMBL" id="TFF21988.1"/>
    </source>
</evidence>
<proteinExistence type="predicted"/>
<dbReference type="RefSeq" id="WP_134762872.1">
    <property type="nucleotide sequence ID" value="NZ_SOZD01000004.1"/>
</dbReference>